<comment type="similarity">
    <text evidence="6">Belongs to the ThrE exporter (TC 2.A.79) family.</text>
</comment>
<feature type="transmembrane region" description="Helical" evidence="7">
    <location>
        <begin position="160"/>
        <end position="180"/>
    </location>
</feature>
<evidence type="ECO:0000313" key="10">
    <source>
        <dbReference type="Proteomes" id="UP001198242"/>
    </source>
</evidence>
<dbReference type="Proteomes" id="UP001198242">
    <property type="component" value="Unassembled WGS sequence"/>
</dbReference>
<evidence type="ECO:0000256" key="7">
    <source>
        <dbReference type="SAM" id="Phobius"/>
    </source>
</evidence>
<dbReference type="EMBL" id="JAJEQM010000001">
    <property type="protein sequence ID" value="MCC2209449.1"/>
    <property type="molecule type" value="Genomic_DNA"/>
</dbReference>
<comment type="subcellular location">
    <subcellularLocation>
        <location evidence="1">Cell membrane</location>
        <topology evidence="1">Multi-pass membrane protein</topology>
    </subcellularLocation>
</comment>
<keyword evidence="10" id="KW-1185">Reference proteome</keyword>
<accession>A0AAE3DWN9</accession>
<gene>
    <name evidence="9" type="ORF">LKE05_01390</name>
</gene>
<dbReference type="GO" id="GO:0015744">
    <property type="term" value="P:succinate transport"/>
    <property type="evidence" value="ECO:0007669"/>
    <property type="project" value="TreeGrafter"/>
</dbReference>
<keyword evidence="5 7" id="KW-0472">Membrane</keyword>
<comment type="caution">
    <text evidence="9">The sequence shown here is derived from an EMBL/GenBank/DDBJ whole genome shotgun (WGS) entry which is preliminary data.</text>
</comment>
<feature type="transmembrane region" description="Helical" evidence="7">
    <location>
        <begin position="219"/>
        <end position="243"/>
    </location>
</feature>
<feature type="transmembrane region" description="Helical" evidence="7">
    <location>
        <begin position="135"/>
        <end position="153"/>
    </location>
</feature>
<feature type="domain" description="Threonine/serine exporter-like N-terminal" evidence="8">
    <location>
        <begin position="9"/>
        <end position="242"/>
    </location>
</feature>
<evidence type="ECO:0000256" key="4">
    <source>
        <dbReference type="ARBA" id="ARBA00022989"/>
    </source>
</evidence>
<dbReference type="RefSeq" id="WP_308455693.1">
    <property type="nucleotide sequence ID" value="NZ_JAJEQM010000001.1"/>
</dbReference>
<evidence type="ECO:0000313" key="9">
    <source>
        <dbReference type="EMBL" id="MCC2209449.1"/>
    </source>
</evidence>
<organism evidence="9 10">
    <name type="scientific">Hominilimicola fabiformis</name>
    <dbReference type="NCBI Taxonomy" id="2885356"/>
    <lineage>
        <taxon>Bacteria</taxon>
        <taxon>Bacillati</taxon>
        <taxon>Bacillota</taxon>
        <taxon>Clostridia</taxon>
        <taxon>Eubacteriales</taxon>
        <taxon>Oscillospiraceae</taxon>
        <taxon>Hominilimicola</taxon>
    </lineage>
</organism>
<name>A0AAE3DWN9_9FIRM</name>
<evidence type="ECO:0000259" key="8">
    <source>
        <dbReference type="Pfam" id="PF06738"/>
    </source>
</evidence>
<evidence type="ECO:0000256" key="5">
    <source>
        <dbReference type="ARBA" id="ARBA00023136"/>
    </source>
</evidence>
<evidence type="ECO:0000256" key="3">
    <source>
        <dbReference type="ARBA" id="ARBA00022692"/>
    </source>
</evidence>
<dbReference type="InterPro" id="IPR010619">
    <property type="entry name" value="ThrE-like_N"/>
</dbReference>
<protein>
    <submittedName>
        <fullName evidence="9">Threonine/serine exporter family protein</fullName>
    </submittedName>
</protein>
<proteinExistence type="inferred from homology"/>
<evidence type="ECO:0000256" key="1">
    <source>
        <dbReference type="ARBA" id="ARBA00004651"/>
    </source>
</evidence>
<dbReference type="AlphaFoldDB" id="A0AAE3DWN9"/>
<dbReference type="GO" id="GO:0005886">
    <property type="term" value="C:plasma membrane"/>
    <property type="evidence" value="ECO:0007669"/>
    <property type="project" value="UniProtKB-SubCell"/>
</dbReference>
<dbReference type="PANTHER" id="PTHR34390">
    <property type="entry name" value="UPF0442 PROTEIN YJJB-RELATED"/>
    <property type="match status" value="1"/>
</dbReference>
<evidence type="ECO:0000256" key="2">
    <source>
        <dbReference type="ARBA" id="ARBA00022475"/>
    </source>
</evidence>
<feature type="transmembrane region" description="Helical" evidence="7">
    <location>
        <begin position="110"/>
        <end position="129"/>
    </location>
</feature>
<sequence length="252" mass="27454">MQINELVTFAADVGRGLLESGAETSRVEDTVERIIRHFYDGKSEVLVVMTGLFVTVGDVTKTVRVRRRTINLDKVSKINMMSRDIADDKIDFEEALKRFEYVMAQKPYPLWVKTVAVAFCCGFFTLLFGGNAFDGLNSFVVGAVINVFIWFLRKHHTAEFIITFSGGVVIALLILLFYAIGLGKNINPMITGAIMPLVPGLAITNAIRDIIAGDYLSGGARLFDAIVVAIALATGAGSVMYIFGHMTGGVMG</sequence>
<dbReference type="Pfam" id="PF06738">
    <property type="entry name" value="ThrE"/>
    <property type="match status" value="1"/>
</dbReference>
<keyword evidence="2" id="KW-1003">Cell membrane</keyword>
<reference evidence="9 10" key="1">
    <citation type="submission" date="2021-10" db="EMBL/GenBank/DDBJ databases">
        <title>Anaerobic single-cell dispensing facilitates the cultivation of human gut bacteria.</title>
        <authorList>
            <person name="Afrizal A."/>
        </authorList>
    </citation>
    <scope>NUCLEOTIDE SEQUENCE [LARGE SCALE GENOMIC DNA]</scope>
    <source>
        <strain evidence="9 10">CLA-AA-H232</strain>
    </source>
</reference>
<dbReference type="PANTHER" id="PTHR34390:SF2">
    <property type="entry name" value="SUCCINATE TRANSPORTER SUBUNIT YJJP-RELATED"/>
    <property type="match status" value="1"/>
</dbReference>
<keyword evidence="3 7" id="KW-0812">Transmembrane</keyword>
<dbReference type="GO" id="GO:0022857">
    <property type="term" value="F:transmembrane transporter activity"/>
    <property type="evidence" value="ECO:0007669"/>
    <property type="project" value="InterPro"/>
</dbReference>
<evidence type="ECO:0000256" key="6">
    <source>
        <dbReference type="ARBA" id="ARBA00034125"/>
    </source>
</evidence>
<keyword evidence="4 7" id="KW-1133">Transmembrane helix</keyword>
<dbReference type="InterPro" id="IPR050539">
    <property type="entry name" value="ThrE_Dicarb/AminoAcid_Exp"/>
</dbReference>